<dbReference type="PANTHER" id="PTHR12867:SF6">
    <property type="entry name" value="N-ACETYLGLUCOSAMINYLDIPHOSPHODOLICHOL N-ACETYLGLUCOSAMINYLTRANSFERASE"/>
    <property type="match status" value="1"/>
</dbReference>
<dbReference type="GO" id="GO:0016758">
    <property type="term" value="F:hexosyltransferase activity"/>
    <property type="evidence" value="ECO:0007669"/>
    <property type="project" value="InterPro"/>
</dbReference>
<dbReference type="Proteomes" id="UP000673975">
    <property type="component" value="Unassembled WGS sequence"/>
</dbReference>
<dbReference type="EMBL" id="JAFIDN010000026">
    <property type="protein sequence ID" value="MBP3194018.1"/>
    <property type="molecule type" value="Genomic_DNA"/>
</dbReference>
<evidence type="ECO:0000313" key="8">
    <source>
        <dbReference type="Proteomes" id="UP000673975"/>
    </source>
</evidence>
<keyword evidence="4" id="KW-0808">Transferase</keyword>
<dbReference type="InterPro" id="IPR039042">
    <property type="entry name" value="Alg13-like"/>
</dbReference>
<keyword evidence="3" id="KW-0328">Glycosyltransferase</keyword>
<evidence type="ECO:0000313" key="7">
    <source>
        <dbReference type="EMBL" id="MBP3194018.1"/>
    </source>
</evidence>
<name>A0A8J7SBH3_9BACT</name>
<evidence type="ECO:0000256" key="2">
    <source>
        <dbReference type="ARBA" id="ARBA00006962"/>
    </source>
</evidence>
<evidence type="ECO:0000256" key="3">
    <source>
        <dbReference type="ARBA" id="ARBA00022676"/>
    </source>
</evidence>
<accession>A0A8J7SBH3</accession>
<dbReference type="GO" id="GO:0006488">
    <property type="term" value="P:dolichol-linked oligosaccharide biosynthetic process"/>
    <property type="evidence" value="ECO:0007669"/>
    <property type="project" value="InterPro"/>
</dbReference>
<gene>
    <name evidence="7" type="ORF">NATSA_15195</name>
</gene>
<comment type="caution">
    <text evidence="7">The sequence shown here is derived from an EMBL/GenBank/DDBJ whole genome shotgun (WGS) entry which is preliminary data.</text>
</comment>
<dbReference type="NCBIfam" id="NF041548">
    <property type="entry name" value="PssE"/>
    <property type="match status" value="1"/>
</dbReference>
<comment type="subcellular location">
    <subcellularLocation>
        <location evidence="1">Endoplasmic reticulum</location>
    </subcellularLocation>
</comment>
<organism evidence="7 8">
    <name type="scientific">Natronogracilivirga saccharolytica</name>
    <dbReference type="NCBI Taxonomy" id="2812953"/>
    <lineage>
        <taxon>Bacteria</taxon>
        <taxon>Pseudomonadati</taxon>
        <taxon>Balneolota</taxon>
        <taxon>Balneolia</taxon>
        <taxon>Balneolales</taxon>
        <taxon>Cyclonatronaceae</taxon>
        <taxon>Natronogracilivirga</taxon>
    </lineage>
</organism>
<dbReference type="Pfam" id="PF04101">
    <property type="entry name" value="Glyco_tran_28_C"/>
    <property type="match status" value="1"/>
</dbReference>
<dbReference type="InterPro" id="IPR007235">
    <property type="entry name" value="Glyco_trans_28_C"/>
</dbReference>
<evidence type="ECO:0000256" key="4">
    <source>
        <dbReference type="ARBA" id="ARBA00022679"/>
    </source>
</evidence>
<sequence length="161" mass="18245">MKAFVTIGTGKSGFYRLLKHVEQAINNNLLRTDSTIQIGGSDYIPKSGNIVRYLNEDEYFKEQVDAEIIISHGGTGSITSALKLKKKVIVVPRLHKFNEHLDDHQLEITRVFEKKGYIMAVYDIGKLDNVISNIHYFQPEVFQSGTGQISTIIEDFISRNI</sequence>
<protein>
    <recommendedName>
        <fullName evidence="6">Glycosyl transferase family 28 C-terminal domain-containing protein</fullName>
    </recommendedName>
</protein>
<dbReference type="RefSeq" id="WP_210513477.1">
    <property type="nucleotide sequence ID" value="NZ_JAFIDN010000026.1"/>
</dbReference>
<keyword evidence="8" id="KW-1185">Reference proteome</keyword>
<dbReference type="PANTHER" id="PTHR12867">
    <property type="entry name" value="GLYCOSYL TRANSFERASE-RELATED"/>
    <property type="match status" value="1"/>
</dbReference>
<evidence type="ECO:0000259" key="6">
    <source>
        <dbReference type="Pfam" id="PF04101"/>
    </source>
</evidence>
<reference evidence="7" key="1">
    <citation type="submission" date="2021-02" db="EMBL/GenBank/DDBJ databases">
        <title>Natronogracilivirga saccharolytica gen. nov. sp. nov. a new anaerobic, haloalkiliphilic carbohydrate-fermenting bacterium from soda lake and proposing of Cyclonatronumiaceae fam. nov. in the phylum Balneolaeota.</title>
        <authorList>
            <person name="Zhilina T.N."/>
            <person name="Sorokin D.Y."/>
            <person name="Zavarzina D.G."/>
            <person name="Toshchakov S.V."/>
            <person name="Kublanov I.V."/>
        </authorList>
    </citation>
    <scope>NUCLEOTIDE SEQUENCE</scope>
    <source>
        <strain evidence="7">Z-1702</strain>
    </source>
</reference>
<comment type="similarity">
    <text evidence="2">Belongs to the glycosyltransferase 28 family.</text>
</comment>
<keyword evidence="5" id="KW-0256">Endoplasmic reticulum</keyword>
<feature type="domain" description="Glycosyl transferase family 28 C-terminal" evidence="6">
    <location>
        <begin position="63"/>
        <end position="139"/>
    </location>
</feature>
<dbReference type="InterPro" id="IPR048097">
    <property type="entry name" value="Cps14G-like"/>
</dbReference>
<evidence type="ECO:0000256" key="5">
    <source>
        <dbReference type="ARBA" id="ARBA00022824"/>
    </source>
</evidence>
<evidence type="ECO:0000256" key="1">
    <source>
        <dbReference type="ARBA" id="ARBA00004240"/>
    </source>
</evidence>
<dbReference type="Gene3D" id="3.40.50.2000">
    <property type="entry name" value="Glycogen Phosphorylase B"/>
    <property type="match status" value="1"/>
</dbReference>
<proteinExistence type="inferred from homology"/>
<dbReference type="AlphaFoldDB" id="A0A8J7SBH3"/>